<comment type="caution">
    <text evidence="1">The sequence shown here is derived from an EMBL/GenBank/DDBJ whole genome shotgun (WGS) entry which is preliminary data.</text>
</comment>
<evidence type="ECO:0000313" key="1">
    <source>
        <dbReference type="EMBL" id="CAG7835817.1"/>
    </source>
</evidence>
<keyword evidence="2" id="KW-1185">Reference proteome</keyword>
<dbReference type="Proteomes" id="UP000708208">
    <property type="component" value="Unassembled WGS sequence"/>
</dbReference>
<evidence type="ECO:0000313" key="2">
    <source>
        <dbReference type="Proteomes" id="UP000708208"/>
    </source>
</evidence>
<reference evidence="1" key="1">
    <citation type="submission" date="2021-06" db="EMBL/GenBank/DDBJ databases">
        <authorList>
            <person name="Hodson N. C."/>
            <person name="Mongue J. A."/>
            <person name="Jaron S. K."/>
        </authorList>
    </citation>
    <scope>NUCLEOTIDE SEQUENCE</scope>
</reference>
<accession>A0A8J2LGK3</accession>
<name>A0A8J2LGK3_9HEXA</name>
<sequence length="71" mass="7625">MTVHQNGIIQVCCPSSSSISNDPEGLCSSISKTLKLIYFRVVLKTPTALEGSGSAESMSFTKMSDKNLNLQ</sequence>
<protein>
    <submittedName>
        <fullName evidence="1">Uncharacterized protein</fullName>
    </submittedName>
</protein>
<dbReference type="AlphaFoldDB" id="A0A8J2LGK3"/>
<dbReference type="EMBL" id="CAJVCH010570771">
    <property type="protein sequence ID" value="CAG7835817.1"/>
    <property type="molecule type" value="Genomic_DNA"/>
</dbReference>
<proteinExistence type="predicted"/>
<gene>
    <name evidence="1" type="ORF">AFUS01_LOCUS45139</name>
</gene>
<organism evidence="1 2">
    <name type="scientific">Allacma fusca</name>
    <dbReference type="NCBI Taxonomy" id="39272"/>
    <lineage>
        <taxon>Eukaryota</taxon>
        <taxon>Metazoa</taxon>
        <taxon>Ecdysozoa</taxon>
        <taxon>Arthropoda</taxon>
        <taxon>Hexapoda</taxon>
        <taxon>Collembola</taxon>
        <taxon>Symphypleona</taxon>
        <taxon>Sminthuridae</taxon>
        <taxon>Allacma</taxon>
    </lineage>
</organism>